<evidence type="ECO:0000313" key="2">
    <source>
        <dbReference type="EMBL" id="PNY10809.1"/>
    </source>
</evidence>
<dbReference type="CDD" id="cd01650">
    <property type="entry name" value="RT_nLTR_like"/>
    <property type="match status" value="1"/>
</dbReference>
<dbReference type="STRING" id="57577.A0A2K3P698"/>
<gene>
    <name evidence="2" type="ORF">L195_g007399</name>
</gene>
<evidence type="ECO:0000259" key="1">
    <source>
        <dbReference type="PROSITE" id="PS50878"/>
    </source>
</evidence>
<feature type="non-terminal residue" evidence="2">
    <location>
        <position position="569"/>
    </location>
</feature>
<dbReference type="Proteomes" id="UP000236291">
    <property type="component" value="Unassembled WGS sequence"/>
</dbReference>
<dbReference type="AlphaFoldDB" id="A0A2K3P698"/>
<evidence type="ECO:0000313" key="3">
    <source>
        <dbReference type="Proteomes" id="UP000236291"/>
    </source>
</evidence>
<feature type="domain" description="Reverse transcriptase" evidence="1">
    <location>
        <begin position="34"/>
        <end position="300"/>
    </location>
</feature>
<proteinExistence type="predicted"/>
<dbReference type="EMBL" id="ASHM01004089">
    <property type="protein sequence ID" value="PNY10809.1"/>
    <property type="molecule type" value="Genomic_DNA"/>
</dbReference>
<reference evidence="2 3" key="2">
    <citation type="journal article" date="2017" name="Front. Plant Sci.">
        <title>Gene Classification and Mining of Molecular Markers Useful in Red Clover (Trifolium pratense) Breeding.</title>
        <authorList>
            <person name="Istvanek J."/>
            <person name="Dluhosova J."/>
            <person name="Dluhos P."/>
            <person name="Patkova L."/>
            <person name="Nedelnik J."/>
            <person name="Repkova J."/>
        </authorList>
    </citation>
    <scope>NUCLEOTIDE SEQUENCE [LARGE SCALE GENOMIC DNA]</scope>
    <source>
        <strain evidence="3">cv. Tatra</strain>
        <tissue evidence="2">Young leaves</tissue>
    </source>
</reference>
<name>A0A2K3P698_TRIPR</name>
<accession>A0A2K3P698</accession>
<reference evidence="2 3" key="1">
    <citation type="journal article" date="2014" name="Am. J. Bot.">
        <title>Genome assembly and annotation for red clover (Trifolium pratense; Fabaceae).</title>
        <authorList>
            <person name="Istvanek J."/>
            <person name="Jaros M."/>
            <person name="Krenek A."/>
            <person name="Repkova J."/>
        </authorList>
    </citation>
    <scope>NUCLEOTIDE SEQUENCE [LARGE SCALE GENOMIC DNA]</scope>
    <source>
        <strain evidence="3">cv. Tatra</strain>
        <tissue evidence="2">Young leaves</tissue>
    </source>
</reference>
<dbReference type="SUPFAM" id="SSF56672">
    <property type="entry name" value="DNA/RNA polymerases"/>
    <property type="match status" value="1"/>
</dbReference>
<dbReference type="InterPro" id="IPR043502">
    <property type="entry name" value="DNA/RNA_pol_sf"/>
</dbReference>
<dbReference type="Pfam" id="PF00078">
    <property type="entry name" value="RVT_1"/>
    <property type="match status" value="1"/>
</dbReference>
<dbReference type="PANTHER" id="PTHR31635">
    <property type="entry name" value="REVERSE TRANSCRIPTASE DOMAIN-CONTAINING PROTEIN-RELATED"/>
    <property type="match status" value="1"/>
</dbReference>
<organism evidence="2 3">
    <name type="scientific">Trifolium pratense</name>
    <name type="common">Red clover</name>
    <dbReference type="NCBI Taxonomy" id="57577"/>
    <lineage>
        <taxon>Eukaryota</taxon>
        <taxon>Viridiplantae</taxon>
        <taxon>Streptophyta</taxon>
        <taxon>Embryophyta</taxon>
        <taxon>Tracheophyta</taxon>
        <taxon>Spermatophyta</taxon>
        <taxon>Magnoliopsida</taxon>
        <taxon>eudicotyledons</taxon>
        <taxon>Gunneridae</taxon>
        <taxon>Pentapetalae</taxon>
        <taxon>rosids</taxon>
        <taxon>fabids</taxon>
        <taxon>Fabales</taxon>
        <taxon>Fabaceae</taxon>
        <taxon>Papilionoideae</taxon>
        <taxon>50 kb inversion clade</taxon>
        <taxon>NPAAA clade</taxon>
        <taxon>Hologalegina</taxon>
        <taxon>IRL clade</taxon>
        <taxon>Trifolieae</taxon>
        <taxon>Trifolium</taxon>
    </lineage>
</organism>
<dbReference type="PROSITE" id="PS50878">
    <property type="entry name" value="RT_POL"/>
    <property type="match status" value="1"/>
</dbReference>
<dbReference type="InterPro" id="IPR000477">
    <property type="entry name" value="RT_dom"/>
</dbReference>
<protein>
    <submittedName>
        <fullName evidence="2">Ribonuclease H</fullName>
    </submittedName>
</protein>
<comment type="caution">
    <text evidence="2">The sequence shown here is derived from an EMBL/GenBank/DDBJ whole genome shotgun (WGS) entry which is preliminary data.</text>
</comment>
<sequence length="569" mass="64616">MHPWKAPGPDGFPAGFYQKSWDHVGETVCTFVENVWKDPSNIVEVNQTDICLIPKIPHPEHVKQFRPISLCNTSYKIVTKVIVERLKDCISKLISPFQTGFVPGRNIDENIIVAKEIVHTMNRMKGKKGAFAIKVDLAKAYDKLSWEFIWRVLMEINFPETLINVIMHAVTSVMTNVKWNGARSTYFKPQRGIRQGDPISPYLFVLCMDKQSHLILHSVAERKWHGIKSGSEEYWCSVLRGKYNGDIGQNVGTVSGAGSNLRKTLSDLKPMIERFSFWDVGDGCDIDAWRDAWIEEGLCLDQHMHIPSQLQGKRVCDLVDEEGQWNWNLFDSWMPSIFKQKIAAVLPPNVDNGRDERVGVGGNKRDFSVTSMYNNLCGFNKEDAHYMCVMGLSHATCSYCQIVEETTIHVLRDCTLAKEIWLRVVPMANRGDSFMGDLQNWFCFNMNNSVTWSSEGAWNVFWAVACYLLWIWRNKELHIEGYTRPNRPAQQVRKMAGEYIEAMKNSSIVLNRVQVASMVGWIPPKSDFIKLNTDCASKRMQLAGCGGVARGSQGEWIGGYAKCVGMCNA</sequence>
<dbReference type="PANTHER" id="PTHR31635:SF196">
    <property type="entry name" value="REVERSE TRANSCRIPTASE DOMAIN-CONTAINING PROTEIN-RELATED"/>
    <property type="match status" value="1"/>
</dbReference>